<feature type="coiled-coil region" evidence="1">
    <location>
        <begin position="163"/>
        <end position="204"/>
    </location>
</feature>
<evidence type="ECO:0000313" key="2">
    <source>
        <dbReference type="EMBL" id="POW15030.1"/>
    </source>
</evidence>
<reference evidence="3" key="3">
    <citation type="journal article" date="2018" name="Mol. Plant Microbe Interact.">
        <title>Genome sequence resources for the wheat stripe rust pathogen (Puccinia striiformis f. sp. tritici) and the barley stripe rust pathogen (Puccinia striiformis f. sp. hordei).</title>
        <authorList>
            <person name="Xia C."/>
            <person name="Wang M."/>
            <person name="Yin C."/>
            <person name="Cornejo O.E."/>
            <person name="Hulbert S.H."/>
            <person name="Chen X."/>
        </authorList>
    </citation>
    <scope>NUCLEOTIDE SEQUENCE [LARGE SCALE GENOMIC DNA]</scope>
    <source>
        <strain evidence="3">93TX-2</strain>
    </source>
</reference>
<gene>
    <name evidence="2" type="ORF">PSHT_07210</name>
</gene>
<reference evidence="2 3" key="1">
    <citation type="submission" date="2017-12" db="EMBL/GenBank/DDBJ databases">
        <title>Gene loss provides genomic basis for host adaptation in cereal stripe rust fungi.</title>
        <authorList>
            <person name="Xia C."/>
        </authorList>
    </citation>
    <scope>NUCLEOTIDE SEQUENCE [LARGE SCALE GENOMIC DNA]</scope>
    <source>
        <strain evidence="2 3">93TX-2</strain>
    </source>
</reference>
<evidence type="ECO:0000256" key="1">
    <source>
        <dbReference type="SAM" id="Coils"/>
    </source>
</evidence>
<protein>
    <submittedName>
        <fullName evidence="2">Uncharacterized protein</fullName>
    </submittedName>
</protein>
<dbReference type="EMBL" id="PKSM01000087">
    <property type="protein sequence ID" value="POW15030.1"/>
    <property type="molecule type" value="Genomic_DNA"/>
</dbReference>
<sequence length="366" mass="41749">MQDISPPSPAPISAASPSAVQDLIKKIQELYSLVTVPAQKWEENLPHMHELVTWIQHSLALTDSENAPLNEIQTLQTEIADIQNTIAKFTEPAIREKASSILQHITTMSGQLFIGPEYNGKTAYMKARHKPLNLVALLNEIRPFLLDILKYSAQPHVELQQTISQQNMKIEKQDTKIEELNMRIEQQDTKIEEQAKKIEQQDVKIEQQSHHIKSIHHTLEIMEERAAKTEKMNAICDFVHSVERIICRRLKFDGHWSMTLSQALRNNATQWSEVQDVLKLNNQSKGCLLNTINKIKSERLEYGHASRATSKSLVLSTNLIPLAQEHFSLIPTEVNMLQTLLAWVLPLLPPSATLEDLKQEAWTYSL</sequence>
<keyword evidence="3" id="KW-1185">Reference proteome</keyword>
<dbReference type="OrthoDB" id="2147986at2759"/>
<dbReference type="AlphaFoldDB" id="A0A2S4VZT3"/>
<proteinExistence type="predicted"/>
<keyword evidence="1" id="KW-0175">Coiled coil</keyword>
<dbReference type="VEuPathDB" id="FungiDB:PSHT_07210"/>
<accession>A0A2S4VZT3</accession>
<reference evidence="3" key="2">
    <citation type="journal article" date="2018" name="BMC Genomics">
        <title>Genomic insights into host adaptation between the wheat stripe rust pathogen (Puccinia striiformis f. sp. tritici) and the barley stripe rust pathogen (Puccinia striiformis f. sp. hordei).</title>
        <authorList>
            <person name="Xia C."/>
            <person name="Wang M."/>
            <person name="Yin C."/>
            <person name="Cornejo O.E."/>
            <person name="Hulbert S.H."/>
            <person name="Chen X."/>
        </authorList>
    </citation>
    <scope>NUCLEOTIDE SEQUENCE [LARGE SCALE GENOMIC DNA]</scope>
    <source>
        <strain evidence="3">93TX-2</strain>
    </source>
</reference>
<comment type="caution">
    <text evidence="2">The sequence shown here is derived from an EMBL/GenBank/DDBJ whole genome shotgun (WGS) entry which is preliminary data.</text>
</comment>
<dbReference type="Proteomes" id="UP000238274">
    <property type="component" value="Unassembled WGS sequence"/>
</dbReference>
<dbReference type="VEuPathDB" id="FungiDB:PSTT_04108"/>
<evidence type="ECO:0000313" key="3">
    <source>
        <dbReference type="Proteomes" id="UP000238274"/>
    </source>
</evidence>
<organism evidence="2 3">
    <name type="scientific">Puccinia striiformis</name>
    <dbReference type="NCBI Taxonomy" id="27350"/>
    <lineage>
        <taxon>Eukaryota</taxon>
        <taxon>Fungi</taxon>
        <taxon>Dikarya</taxon>
        <taxon>Basidiomycota</taxon>
        <taxon>Pucciniomycotina</taxon>
        <taxon>Pucciniomycetes</taxon>
        <taxon>Pucciniales</taxon>
        <taxon>Pucciniaceae</taxon>
        <taxon>Puccinia</taxon>
    </lineage>
</organism>
<name>A0A2S4VZT3_9BASI</name>